<dbReference type="SUPFAM" id="SSF53335">
    <property type="entry name" value="S-adenosyl-L-methionine-dependent methyltransferases"/>
    <property type="match status" value="1"/>
</dbReference>
<dbReference type="EC" id="2.1.1.-" evidence="8"/>
<evidence type="ECO:0000256" key="2">
    <source>
        <dbReference type="ARBA" id="ARBA00022603"/>
    </source>
</evidence>
<keyword evidence="12" id="KW-1185">Reference proteome</keyword>
<evidence type="ECO:0000313" key="11">
    <source>
        <dbReference type="EMBL" id="EYF04421.1"/>
    </source>
</evidence>
<evidence type="ECO:0000256" key="5">
    <source>
        <dbReference type="ARBA" id="ARBA00022747"/>
    </source>
</evidence>
<evidence type="ECO:0000256" key="3">
    <source>
        <dbReference type="ARBA" id="ARBA00022679"/>
    </source>
</evidence>
<keyword evidence="5" id="KW-0680">Restriction system</keyword>
<accession>A0A017T745</accession>
<dbReference type="RefSeq" id="WP_044244272.1">
    <property type="nucleotide sequence ID" value="NZ_ASRX01000034.1"/>
</dbReference>
<dbReference type="Proteomes" id="UP000019678">
    <property type="component" value="Unassembled WGS sequence"/>
</dbReference>
<evidence type="ECO:0000256" key="9">
    <source>
        <dbReference type="SAM" id="MobiDB-lite"/>
    </source>
</evidence>
<feature type="domain" description="DNA methylase N-4/N-6" evidence="10">
    <location>
        <begin position="58"/>
        <end position="116"/>
    </location>
</feature>
<name>A0A017T745_9BACT</name>
<dbReference type="OrthoDB" id="8901552at2"/>
<evidence type="ECO:0000259" key="10">
    <source>
        <dbReference type="Pfam" id="PF01555"/>
    </source>
</evidence>
<proteinExistence type="inferred from homology"/>
<reference evidence="11 12" key="1">
    <citation type="submission" date="2013-05" db="EMBL/GenBank/DDBJ databases">
        <title>Genome assembly of Chondromyces apiculatus DSM 436.</title>
        <authorList>
            <person name="Sharma G."/>
            <person name="Khatri I."/>
            <person name="Kaur C."/>
            <person name="Mayilraj S."/>
            <person name="Subramanian S."/>
        </authorList>
    </citation>
    <scope>NUCLEOTIDE SEQUENCE [LARGE SCALE GENOMIC DNA]</scope>
    <source>
        <strain evidence="11 12">DSM 436</strain>
    </source>
</reference>
<comment type="catalytic activity">
    <reaction evidence="7">
        <text>a 2'-deoxycytidine in DNA + S-adenosyl-L-methionine = an N(4)-methyl-2'-deoxycytidine in DNA + S-adenosyl-L-homocysteine + H(+)</text>
        <dbReference type="Rhea" id="RHEA:16857"/>
        <dbReference type="Rhea" id="RHEA-COMP:11369"/>
        <dbReference type="Rhea" id="RHEA-COMP:13674"/>
        <dbReference type="ChEBI" id="CHEBI:15378"/>
        <dbReference type="ChEBI" id="CHEBI:57856"/>
        <dbReference type="ChEBI" id="CHEBI:59789"/>
        <dbReference type="ChEBI" id="CHEBI:85452"/>
        <dbReference type="ChEBI" id="CHEBI:137933"/>
        <dbReference type="EC" id="2.1.1.113"/>
    </reaction>
</comment>
<dbReference type="GO" id="GO:0009307">
    <property type="term" value="P:DNA restriction-modification system"/>
    <property type="evidence" value="ECO:0007669"/>
    <property type="project" value="UniProtKB-KW"/>
</dbReference>
<evidence type="ECO:0000256" key="4">
    <source>
        <dbReference type="ARBA" id="ARBA00022691"/>
    </source>
</evidence>
<dbReference type="InterPro" id="IPR029063">
    <property type="entry name" value="SAM-dependent_MTases_sf"/>
</dbReference>
<keyword evidence="3" id="KW-0808">Transferase</keyword>
<gene>
    <name evidence="11" type="ORF">CAP_4560</name>
</gene>
<dbReference type="PRINTS" id="PR00508">
    <property type="entry name" value="S21N4MTFRASE"/>
</dbReference>
<dbReference type="AlphaFoldDB" id="A0A017T745"/>
<dbReference type="InterPro" id="IPR017985">
    <property type="entry name" value="MeTrfase_CN4_CS"/>
</dbReference>
<dbReference type="Gene3D" id="3.40.50.150">
    <property type="entry name" value="Vaccinia Virus protein VP39"/>
    <property type="match status" value="2"/>
</dbReference>
<dbReference type="PROSITE" id="PS00093">
    <property type="entry name" value="N4_MTASE"/>
    <property type="match status" value="1"/>
</dbReference>
<evidence type="ECO:0000256" key="1">
    <source>
        <dbReference type="ARBA" id="ARBA00010203"/>
    </source>
</evidence>
<dbReference type="InterPro" id="IPR001091">
    <property type="entry name" value="RM_Methyltransferase"/>
</dbReference>
<evidence type="ECO:0000256" key="7">
    <source>
        <dbReference type="ARBA" id="ARBA00049120"/>
    </source>
</evidence>
<protein>
    <recommendedName>
        <fullName evidence="8">Methyltransferase</fullName>
        <ecNumber evidence="8">2.1.1.-</ecNumber>
    </recommendedName>
</protein>
<evidence type="ECO:0000256" key="6">
    <source>
        <dbReference type="ARBA" id="ARBA00023125"/>
    </source>
</evidence>
<dbReference type="STRING" id="1192034.CAP_4560"/>
<sequence length="439" mass="47043">MSTPQKSERRDRRALTHVGGPARLNGHPESAAKLAAALDVEGALTAEEAARAHVHGFHSYPARMHPVTARRLVESLSAPGTRVLDPFCGSGTVLVEARLAGRTALGVDANPLAVRLAWLKVRGVGEAERDHLVAAAREVAATADARRRARAGASKRYGPEDTALFDPHVLLELDGLRMGLDKIEDQPTRATLELAFSAILTKVSRRAADTAAHELPRRIAAGYPARLLIRKTEELVARLAEVAPALSSAPPATVDAGDARILRGIAPGSVDLIVTSPPYPGVYDYVAHHEARLRWLRLPRAPFEEAEIGARRRLDQLGPAQGLERWHAELGAVLSAMARVLHPAGSAVLLIADSVLAGEPVYAIDALRAAAPAAGLALCAAASQDRPHFHAPTARAFAQRPREEHAIMLVHRQDSPPRDRRKLHPPRGPVAGSRRPGKP</sequence>
<comment type="caution">
    <text evidence="11">The sequence shown here is derived from an EMBL/GenBank/DDBJ whole genome shotgun (WGS) entry which is preliminary data.</text>
</comment>
<dbReference type="EMBL" id="ASRX01000034">
    <property type="protein sequence ID" value="EYF04421.1"/>
    <property type="molecule type" value="Genomic_DNA"/>
</dbReference>
<dbReference type="eggNOG" id="COG0863">
    <property type="taxonomic scope" value="Bacteria"/>
</dbReference>
<dbReference type="GO" id="GO:0015667">
    <property type="term" value="F:site-specific DNA-methyltransferase (cytosine-N4-specific) activity"/>
    <property type="evidence" value="ECO:0007669"/>
    <property type="project" value="UniProtKB-EC"/>
</dbReference>
<keyword evidence="6" id="KW-0238">DNA-binding</keyword>
<evidence type="ECO:0000313" key="12">
    <source>
        <dbReference type="Proteomes" id="UP000019678"/>
    </source>
</evidence>
<feature type="compositionally biased region" description="Basic and acidic residues" evidence="9">
    <location>
        <begin position="1"/>
        <end position="14"/>
    </location>
</feature>
<evidence type="ECO:0000256" key="8">
    <source>
        <dbReference type="RuleBase" id="RU362026"/>
    </source>
</evidence>
<feature type="region of interest" description="Disordered" evidence="9">
    <location>
        <begin position="1"/>
        <end position="25"/>
    </location>
</feature>
<dbReference type="Pfam" id="PF01555">
    <property type="entry name" value="N6_N4_Mtase"/>
    <property type="match status" value="1"/>
</dbReference>
<keyword evidence="2" id="KW-0489">Methyltransferase</keyword>
<dbReference type="GO" id="GO:0032259">
    <property type="term" value="P:methylation"/>
    <property type="evidence" value="ECO:0007669"/>
    <property type="project" value="UniProtKB-KW"/>
</dbReference>
<keyword evidence="4" id="KW-0949">S-adenosyl-L-methionine</keyword>
<comment type="similarity">
    <text evidence="1">Belongs to the N(4)/N(6)-methyltransferase family. N(4) subfamily.</text>
</comment>
<dbReference type="InterPro" id="IPR002941">
    <property type="entry name" value="DNA_methylase_N4/N6"/>
</dbReference>
<organism evidence="11 12">
    <name type="scientific">Chondromyces apiculatus DSM 436</name>
    <dbReference type="NCBI Taxonomy" id="1192034"/>
    <lineage>
        <taxon>Bacteria</taxon>
        <taxon>Pseudomonadati</taxon>
        <taxon>Myxococcota</taxon>
        <taxon>Polyangia</taxon>
        <taxon>Polyangiales</taxon>
        <taxon>Polyangiaceae</taxon>
        <taxon>Chondromyces</taxon>
    </lineage>
</organism>
<dbReference type="GO" id="GO:0008170">
    <property type="term" value="F:N-methyltransferase activity"/>
    <property type="evidence" value="ECO:0007669"/>
    <property type="project" value="InterPro"/>
</dbReference>
<feature type="region of interest" description="Disordered" evidence="9">
    <location>
        <begin position="410"/>
        <end position="439"/>
    </location>
</feature>
<dbReference type="GO" id="GO:0003677">
    <property type="term" value="F:DNA binding"/>
    <property type="evidence" value="ECO:0007669"/>
    <property type="project" value="UniProtKB-KW"/>
</dbReference>